<organism evidence="4 5">
    <name type="scientific">Pseudonocardia hydrocarbonoxydans</name>
    <dbReference type="NCBI Taxonomy" id="76726"/>
    <lineage>
        <taxon>Bacteria</taxon>
        <taxon>Bacillati</taxon>
        <taxon>Actinomycetota</taxon>
        <taxon>Actinomycetes</taxon>
        <taxon>Pseudonocardiales</taxon>
        <taxon>Pseudonocardiaceae</taxon>
        <taxon>Pseudonocardia</taxon>
    </lineage>
</organism>
<dbReference type="InterPro" id="IPR051416">
    <property type="entry name" value="phD-YefM_TA_antitoxins"/>
</dbReference>
<dbReference type="PANTHER" id="PTHR35377">
    <property type="entry name" value="ANTITOXIN VAPB49-RELATED-RELATED"/>
    <property type="match status" value="1"/>
</dbReference>
<proteinExistence type="inferred from homology"/>
<keyword evidence="5" id="KW-1185">Reference proteome</keyword>
<dbReference type="Gene3D" id="3.40.1620.10">
    <property type="entry name" value="YefM-like domain"/>
    <property type="match status" value="1"/>
</dbReference>
<comment type="similarity">
    <text evidence="1 2">Belongs to the phD/YefM antitoxin family.</text>
</comment>
<name>A0A4Y3WQU5_9PSEU</name>
<reference evidence="4 5" key="1">
    <citation type="submission" date="2019-06" db="EMBL/GenBank/DDBJ databases">
        <title>Whole genome shotgun sequence of Pseudonocardia hydrocarbonoxydans NBRC 14498.</title>
        <authorList>
            <person name="Hosoyama A."/>
            <person name="Uohara A."/>
            <person name="Ohji S."/>
            <person name="Ichikawa N."/>
        </authorList>
    </citation>
    <scope>NUCLEOTIDE SEQUENCE [LARGE SCALE GENOMIC DNA]</scope>
    <source>
        <strain evidence="4 5">NBRC 14498</strain>
    </source>
</reference>
<sequence>MKEAAETIGVRELRQNASRYLAKVKQGQRIAVTDRGELVAYLEPIDEPRTTYQRMVAAGQVRPAAGSMRDLLAEIGSPPPAEPDESSPFEELMRMRDEERY</sequence>
<dbReference type="InterPro" id="IPR036165">
    <property type="entry name" value="YefM-like_sf"/>
</dbReference>
<protein>
    <recommendedName>
        <fullName evidence="2">Antitoxin</fullName>
    </recommendedName>
</protein>
<comment type="caution">
    <text evidence="4">The sequence shown here is derived from an EMBL/GenBank/DDBJ whole genome shotgun (WGS) entry which is preliminary data.</text>
</comment>
<dbReference type="EMBL" id="BJNG01000030">
    <property type="protein sequence ID" value="GEC21267.1"/>
    <property type="molecule type" value="Genomic_DNA"/>
</dbReference>
<dbReference type="SUPFAM" id="SSF143120">
    <property type="entry name" value="YefM-like"/>
    <property type="match status" value="1"/>
</dbReference>
<comment type="function">
    <text evidence="2">Antitoxin component of a type II toxin-antitoxin (TA) system.</text>
</comment>
<dbReference type="OrthoDB" id="557859at2"/>
<dbReference type="InterPro" id="IPR006442">
    <property type="entry name" value="Antitoxin_Phd/YefM"/>
</dbReference>
<feature type="region of interest" description="Disordered" evidence="3">
    <location>
        <begin position="75"/>
        <end position="101"/>
    </location>
</feature>
<gene>
    <name evidence="4" type="ORF">PHY01_35500</name>
</gene>
<accession>A0A4Y3WQU5</accession>
<dbReference type="NCBIfam" id="TIGR01552">
    <property type="entry name" value="phd_fam"/>
    <property type="match status" value="1"/>
</dbReference>
<evidence type="ECO:0000256" key="2">
    <source>
        <dbReference type="RuleBase" id="RU362080"/>
    </source>
</evidence>
<dbReference type="Proteomes" id="UP000320338">
    <property type="component" value="Unassembled WGS sequence"/>
</dbReference>
<dbReference type="AlphaFoldDB" id="A0A4Y3WQU5"/>
<evidence type="ECO:0000256" key="1">
    <source>
        <dbReference type="ARBA" id="ARBA00009981"/>
    </source>
</evidence>
<dbReference type="PANTHER" id="PTHR35377:SF5">
    <property type="entry name" value="ANTITOXIN VAPB46"/>
    <property type="match status" value="1"/>
</dbReference>
<feature type="compositionally biased region" description="Basic and acidic residues" evidence="3">
    <location>
        <begin position="91"/>
        <end position="101"/>
    </location>
</feature>
<dbReference type="Pfam" id="PF02604">
    <property type="entry name" value="PhdYeFM_antitox"/>
    <property type="match status" value="1"/>
</dbReference>
<evidence type="ECO:0000313" key="4">
    <source>
        <dbReference type="EMBL" id="GEC21267.1"/>
    </source>
</evidence>
<evidence type="ECO:0000256" key="3">
    <source>
        <dbReference type="SAM" id="MobiDB-lite"/>
    </source>
</evidence>
<dbReference type="GO" id="GO:0097351">
    <property type="term" value="F:toxin sequestering activity"/>
    <property type="evidence" value="ECO:0007669"/>
    <property type="project" value="TreeGrafter"/>
</dbReference>
<dbReference type="RefSeq" id="WP_141280046.1">
    <property type="nucleotide sequence ID" value="NZ_BAAARZ010000009.1"/>
</dbReference>
<evidence type="ECO:0000313" key="5">
    <source>
        <dbReference type="Proteomes" id="UP000320338"/>
    </source>
</evidence>